<name>A0A845L7J6_9FIRM</name>
<comment type="caution">
    <text evidence="2">The sequence shown here is derived from an EMBL/GenBank/DDBJ whole genome shotgun (WGS) entry which is preliminary data.</text>
</comment>
<keyword evidence="1" id="KW-1133">Transmembrane helix</keyword>
<proteinExistence type="predicted"/>
<evidence type="ECO:0000313" key="3">
    <source>
        <dbReference type="Proteomes" id="UP000463470"/>
    </source>
</evidence>
<reference evidence="2 3" key="1">
    <citation type="submission" date="2020-01" db="EMBL/GenBank/DDBJ databases">
        <title>Whole-genome sequence of Heliobacterium undosum DSM 13378.</title>
        <authorList>
            <person name="Kyndt J.A."/>
            <person name="Meyer T.E."/>
        </authorList>
    </citation>
    <scope>NUCLEOTIDE SEQUENCE [LARGE SCALE GENOMIC DNA]</scope>
    <source>
        <strain evidence="2 3">DSM 13378</strain>
    </source>
</reference>
<dbReference type="EMBL" id="WXEY01000030">
    <property type="protein sequence ID" value="MZP31259.1"/>
    <property type="molecule type" value="Genomic_DNA"/>
</dbReference>
<feature type="transmembrane region" description="Helical" evidence="1">
    <location>
        <begin position="26"/>
        <end position="47"/>
    </location>
</feature>
<dbReference type="RefSeq" id="WP_170294286.1">
    <property type="nucleotide sequence ID" value="NZ_WXEY01000030.1"/>
</dbReference>
<accession>A0A845L7J6</accession>
<evidence type="ECO:0000256" key="1">
    <source>
        <dbReference type="SAM" id="Phobius"/>
    </source>
</evidence>
<sequence>MENNIERKSDNVLNGTTWEFLKTGWWVWHVFAIGLVFYLGHLLWPIYR</sequence>
<protein>
    <submittedName>
        <fullName evidence="2">Uncharacterized protein</fullName>
    </submittedName>
</protein>
<gene>
    <name evidence="2" type="ORF">GTO91_16250</name>
</gene>
<dbReference type="AlphaFoldDB" id="A0A845L7J6"/>
<organism evidence="2 3">
    <name type="scientific">Heliomicrobium undosum</name>
    <dbReference type="NCBI Taxonomy" id="121734"/>
    <lineage>
        <taxon>Bacteria</taxon>
        <taxon>Bacillati</taxon>
        <taxon>Bacillota</taxon>
        <taxon>Clostridia</taxon>
        <taxon>Eubacteriales</taxon>
        <taxon>Heliobacteriaceae</taxon>
        <taxon>Heliomicrobium</taxon>
    </lineage>
</organism>
<dbReference type="Proteomes" id="UP000463470">
    <property type="component" value="Unassembled WGS sequence"/>
</dbReference>
<keyword evidence="1" id="KW-0812">Transmembrane</keyword>
<evidence type="ECO:0000313" key="2">
    <source>
        <dbReference type="EMBL" id="MZP31259.1"/>
    </source>
</evidence>
<keyword evidence="1" id="KW-0472">Membrane</keyword>
<keyword evidence="3" id="KW-1185">Reference proteome</keyword>